<feature type="transmembrane region" description="Helical" evidence="5">
    <location>
        <begin position="231"/>
        <end position="250"/>
    </location>
</feature>
<dbReference type="GO" id="GO:0016020">
    <property type="term" value="C:membrane"/>
    <property type="evidence" value="ECO:0007669"/>
    <property type="project" value="UniProtKB-SubCell"/>
</dbReference>
<feature type="transmembrane region" description="Helical" evidence="5">
    <location>
        <begin position="478"/>
        <end position="498"/>
    </location>
</feature>
<evidence type="ECO:0000256" key="5">
    <source>
        <dbReference type="SAM" id="Phobius"/>
    </source>
</evidence>
<keyword evidence="3 5" id="KW-1133">Transmembrane helix</keyword>
<dbReference type="PANTHER" id="PTHR24064">
    <property type="entry name" value="SOLUTE CARRIER FAMILY 22 MEMBER"/>
    <property type="match status" value="1"/>
</dbReference>
<keyword evidence="2 5" id="KW-0812">Transmembrane</keyword>
<comment type="caution">
    <text evidence="7">The sequence shown here is derived from an EMBL/GenBank/DDBJ whole genome shotgun (WGS) entry which is preliminary data.</text>
</comment>
<dbReference type="InterPro" id="IPR011701">
    <property type="entry name" value="MFS"/>
</dbReference>
<sequence length="659" mass="72235">MTDLRITDADDGVVLDKVLTALTWNGRNQKIQAAILMASIFAQVANGMSVVFLGKSVPHHCADPGSLTVNVHNTTVDVLGNNSDFRFVVTYQSCSIDVTNGNHAIAVMTDCGDRYEYDEPVERSFVSEWDLVCSSEHLSDLSQTFLALGQIVGALFLTGLADIYGRKPTLVITNFLFLATAVAMAFAPNFIVYVIIKFLLGAFQLSSGLIANVLLIEILPTQHRALPEQVASYLWPCSLLFLCLVAYVLREFSWRYTQLILAATTVHAIVQWWIIDESLRWLVAKKRNDEAVQLVRKIAQTNSIRPDEALDILSKAQTSSIKPDEALDILSKAQTSSIKPDEALDILSKAQTNSIKPDKNLDNLIKATVVNKKSLTISVLEHGMNTEKMSTSMDHTNTDQSKDGLDGVAIYGGKNLEGASEGAVDIEDINPEEIKFSAIIRNRNVLKITFISCFTWFADSVTYDGLLMTSSSLADDLYLGFVLSVLAEFPAAFAFSGLVNRIGRKKCVNLFHITAGLSLLTSVILSYTPLAGAFPGMYVISVCVSLLGKMAAAAGYSAVYLYTPELFPTNLRNTGNGISAVASQTGAMVAPFTRTFARHIPWGPGLLFALLCLTVPVLTRFLPETHGHELPQTVGEMDEWLNEWSDKREKRTAALRVKI</sequence>
<dbReference type="Proteomes" id="UP001497497">
    <property type="component" value="Unassembled WGS sequence"/>
</dbReference>
<dbReference type="AlphaFoldDB" id="A0AAV2IQN3"/>
<name>A0AAV2IQN3_LYMST</name>
<evidence type="ECO:0000313" key="7">
    <source>
        <dbReference type="EMBL" id="CAL1547599.1"/>
    </source>
</evidence>
<keyword evidence="8" id="KW-1185">Reference proteome</keyword>
<evidence type="ECO:0000256" key="4">
    <source>
        <dbReference type="ARBA" id="ARBA00023136"/>
    </source>
</evidence>
<feature type="transmembrane region" description="Helical" evidence="5">
    <location>
        <begin position="175"/>
        <end position="196"/>
    </location>
</feature>
<feature type="transmembrane region" description="Helical" evidence="5">
    <location>
        <begin position="202"/>
        <end position="219"/>
    </location>
</feature>
<feature type="transmembrane region" description="Helical" evidence="5">
    <location>
        <begin position="536"/>
        <end position="562"/>
    </location>
</feature>
<feature type="transmembrane region" description="Helical" evidence="5">
    <location>
        <begin position="510"/>
        <end position="530"/>
    </location>
</feature>
<evidence type="ECO:0000259" key="6">
    <source>
        <dbReference type="PROSITE" id="PS50850"/>
    </source>
</evidence>
<dbReference type="Gene3D" id="1.20.1250.20">
    <property type="entry name" value="MFS general substrate transporter like domains"/>
    <property type="match status" value="1"/>
</dbReference>
<dbReference type="PROSITE" id="PS50850">
    <property type="entry name" value="MFS"/>
    <property type="match status" value="1"/>
</dbReference>
<comment type="subcellular location">
    <subcellularLocation>
        <location evidence="1">Membrane</location>
        <topology evidence="1">Multi-pass membrane protein</topology>
    </subcellularLocation>
</comment>
<feature type="transmembrane region" description="Helical" evidence="5">
    <location>
        <begin position="144"/>
        <end position="163"/>
    </location>
</feature>
<feature type="transmembrane region" description="Helical" evidence="5">
    <location>
        <begin position="33"/>
        <end position="54"/>
    </location>
</feature>
<evidence type="ECO:0000256" key="1">
    <source>
        <dbReference type="ARBA" id="ARBA00004141"/>
    </source>
</evidence>
<feature type="domain" description="Major facilitator superfamily (MFS) profile" evidence="6">
    <location>
        <begin position="35"/>
        <end position="627"/>
    </location>
</feature>
<evidence type="ECO:0000256" key="3">
    <source>
        <dbReference type="ARBA" id="ARBA00022989"/>
    </source>
</evidence>
<evidence type="ECO:0000256" key="2">
    <source>
        <dbReference type="ARBA" id="ARBA00022692"/>
    </source>
</evidence>
<accession>A0AAV2IQN3</accession>
<dbReference type="InterPro" id="IPR020846">
    <property type="entry name" value="MFS_dom"/>
</dbReference>
<dbReference type="Pfam" id="PF07690">
    <property type="entry name" value="MFS_1"/>
    <property type="match status" value="1"/>
</dbReference>
<feature type="transmembrane region" description="Helical" evidence="5">
    <location>
        <begin position="445"/>
        <end position="466"/>
    </location>
</feature>
<feature type="transmembrane region" description="Helical" evidence="5">
    <location>
        <begin position="602"/>
        <end position="622"/>
    </location>
</feature>
<gene>
    <name evidence="7" type="ORF">GSLYS_00020916001</name>
</gene>
<dbReference type="InterPro" id="IPR036259">
    <property type="entry name" value="MFS_trans_sf"/>
</dbReference>
<dbReference type="SUPFAM" id="SSF103473">
    <property type="entry name" value="MFS general substrate transporter"/>
    <property type="match status" value="1"/>
</dbReference>
<proteinExistence type="predicted"/>
<organism evidence="7 8">
    <name type="scientific">Lymnaea stagnalis</name>
    <name type="common">Great pond snail</name>
    <name type="synonym">Helix stagnalis</name>
    <dbReference type="NCBI Taxonomy" id="6523"/>
    <lineage>
        <taxon>Eukaryota</taxon>
        <taxon>Metazoa</taxon>
        <taxon>Spiralia</taxon>
        <taxon>Lophotrochozoa</taxon>
        <taxon>Mollusca</taxon>
        <taxon>Gastropoda</taxon>
        <taxon>Heterobranchia</taxon>
        <taxon>Euthyneura</taxon>
        <taxon>Panpulmonata</taxon>
        <taxon>Hygrophila</taxon>
        <taxon>Lymnaeoidea</taxon>
        <taxon>Lymnaeidae</taxon>
        <taxon>Lymnaea</taxon>
    </lineage>
</organism>
<keyword evidence="4 5" id="KW-0472">Membrane</keyword>
<protein>
    <recommendedName>
        <fullName evidence="6">Major facilitator superfamily (MFS) profile domain-containing protein</fullName>
    </recommendedName>
</protein>
<dbReference type="GO" id="GO:0022857">
    <property type="term" value="F:transmembrane transporter activity"/>
    <property type="evidence" value="ECO:0007669"/>
    <property type="project" value="InterPro"/>
</dbReference>
<evidence type="ECO:0000313" key="8">
    <source>
        <dbReference type="Proteomes" id="UP001497497"/>
    </source>
</evidence>
<dbReference type="EMBL" id="CAXITT010001020">
    <property type="protein sequence ID" value="CAL1547599.1"/>
    <property type="molecule type" value="Genomic_DNA"/>
</dbReference>
<reference evidence="7 8" key="1">
    <citation type="submission" date="2024-04" db="EMBL/GenBank/DDBJ databases">
        <authorList>
            <consortium name="Genoscope - CEA"/>
            <person name="William W."/>
        </authorList>
    </citation>
    <scope>NUCLEOTIDE SEQUENCE [LARGE SCALE GENOMIC DNA]</scope>
</reference>